<organism evidence="2 3">
    <name type="scientific">Methanocalculus chunghsingensis</name>
    <dbReference type="NCBI Taxonomy" id="156457"/>
    <lineage>
        <taxon>Archaea</taxon>
        <taxon>Methanobacteriati</taxon>
        <taxon>Methanobacteriota</taxon>
        <taxon>Stenosarchaea group</taxon>
        <taxon>Methanomicrobia</taxon>
        <taxon>Methanomicrobiales</taxon>
        <taxon>Methanocalculaceae</taxon>
        <taxon>Methanocalculus</taxon>
    </lineage>
</organism>
<dbReference type="Pfam" id="PF24368">
    <property type="entry name" value="DUF7524"/>
    <property type="match status" value="1"/>
</dbReference>
<dbReference type="OrthoDB" id="282430at2157"/>
<accession>A0A8J7W7G7</accession>
<proteinExistence type="predicted"/>
<gene>
    <name evidence="2" type="ORF">RJ53_06135</name>
</gene>
<keyword evidence="1" id="KW-0472">Membrane</keyword>
<feature type="transmembrane region" description="Helical" evidence="1">
    <location>
        <begin position="129"/>
        <end position="146"/>
    </location>
</feature>
<dbReference type="InterPro" id="IPR055946">
    <property type="entry name" value="DUF7524"/>
</dbReference>
<keyword evidence="1" id="KW-1133">Transmembrane helix</keyword>
<feature type="transmembrane region" description="Helical" evidence="1">
    <location>
        <begin position="158"/>
        <end position="176"/>
    </location>
</feature>
<evidence type="ECO:0000313" key="3">
    <source>
        <dbReference type="Proteomes" id="UP000730161"/>
    </source>
</evidence>
<evidence type="ECO:0000313" key="2">
    <source>
        <dbReference type="EMBL" id="MBR1369096.1"/>
    </source>
</evidence>
<sequence>MTVIDVHLNRKGVNSIEVSAREVPVDAGSDLRIRFENHGSPTHATIRTQNGQAFTDFFHENIFVDGVIEIAIPIRESSGDGIFTLDIITGYGARTTRVKVVVSKACPIVCEDPEIIVVEESLLKRSPPLLALIPCILACIIYLIWLSFRGALLAPVDAFATALIVLLLLAGVVTACRSPESF</sequence>
<keyword evidence="1" id="KW-0812">Transmembrane</keyword>
<protein>
    <submittedName>
        <fullName evidence="2">Uncharacterized protein</fullName>
    </submittedName>
</protein>
<evidence type="ECO:0000256" key="1">
    <source>
        <dbReference type="SAM" id="Phobius"/>
    </source>
</evidence>
<reference evidence="2" key="1">
    <citation type="submission" date="2014-12" db="EMBL/GenBank/DDBJ databases">
        <authorList>
            <person name="Huang H.-H."/>
            <person name="Chen S.-C."/>
            <person name="Lai M.-C."/>
        </authorList>
    </citation>
    <scope>NUCLEOTIDE SEQUENCE</scope>
    <source>
        <strain evidence="2">K1F9705b</strain>
    </source>
</reference>
<comment type="caution">
    <text evidence="2">The sequence shown here is derived from an EMBL/GenBank/DDBJ whole genome shotgun (WGS) entry which is preliminary data.</text>
</comment>
<name>A0A8J7W7G7_9EURY</name>
<dbReference type="AlphaFoldDB" id="A0A8J7W7G7"/>
<dbReference type="Proteomes" id="UP000730161">
    <property type="component" value="Unassembled WGS sequence"/>
</dbReference>
<dbReference type="RefSeq" id="WP_211530777.1">
    <property type="nucleotide sequence ID" value="NZ_JWHL01000008.1"/>
</dbReference>
<keyword evidence="3" id="KW-1185">Reference proteome</keyword>
<dbReference type="EMBL" id="JWHL01000008">
    <property type="protein sequence ID" value="MBR1369096.1"/>
    <property type="molecule type" value="Genomic_DNA"/>
</dbReference>